<evidence type="ECO:0000256" key="4">
    <source>
        <dbReference type="ARBA" id="ARBA00022858"/>
    </source>
</evidence>
<evidence type="ECO:0000256" key="7">
    <source>
        <dbReference type="ARBA" id="ARBA00046081"/>
    </source>
</evidence>
<dbReference type="HOGENOM" id="CLU_090013_1_0_1"/>
<comment type="subcellular location">
    <subcellularLocation>
        <location evidence="1">Secreted</location>
    </subcellularLocation>
</comment>
<feature type="chain" id="PRO_5004867986" description="Endothelin-1" evidence="8">
    <location>
        <begin position="27"/>
        <end position="200"/>
    </location>
</feature>
<keyword evidence="4" id="KW-0838">Vasoactive</keyword>
<evidence type="ECO:0000256" key="2">
    <source>
        <dbReference type="ARBA" id="ARBA00010959"/>
    </source>
</evidence>
<dbReference type="Proteomes" id="UP000018468">
    <property type="component" value="Linkage group LG11"/>
</dbReference>
<evidence type="ECO:0000259" key="9">
    <source>
        <dbReference type="SMART" id="SM00272"/>
    </source>
</evidence>
<feature type="domain" description="Endothelin-like toxin" evidence="9">
    <location>
        <begin position="100"/>
        <end position="121"/>
    </location>
</feature>
<dbReference type="PROSITE" id="PS00270">
    <property type="entry name" value="ENDOTHELIN"/>
    <property type="match status" value="2"/>
</dbReference>
<dbReference type="GO" id="GO:0031707">
    <property type="term" value="F:endothelin A receptor binding"/>
    <property type="evidence" value="ECO:0000318"/>
    <property type="project" value="GO_Central"/>
</dbReference>
<dbReference type="SMART" id="SM00272">
    <property type="entry name" value="END"/>
    <property type="match status" value="2"/>
</dbReference>
<evidence type="ECO:0000256" key="1">
    <source>
        <dbReference type="ARBA" id="ARBA00004613"/>
    </source>
</evidence>
<feature type="signal peptide" evidence="8">
    <location>
        <begin position="1"/>
        <end position="26"/>
    </location>
</feature>
<keyword evidence="11" id="KW-1185">Reference proteome</keyword>
<comment type="function">
    <text evidence="7">Endothelins are endothelium-derived vasoconstrictor peptides. Probable ligand for G-protein coupled receptors EDNRA and EDNRB which activates PTK2B, BCAR1, BCAR3 and, GTPases RAP1 and RHOA cascade in glomerular mesangial cells. Also binds the DEAR/FBXW7-AS1 receptor. Promotes mesenteric arterial wall remodeling via activation of ROCK signaling and subsequent colocalization of NFATC3 with F-actin filaments. NFATC3 then translocates to the nucleus where it subsequently promotes the transcription of the smooth muscle hypertrophy and differentiation marker ACTA2.</text>
</comment>
<dbReference type="GO" id="GO:0005179">
    <property type="term" value="F:hormone activity"/>
    <property type="evidence" value="ECO:0000318"/>
    <property type="project" value="GO_Central"/>
</dbReference>
<organism evidence="10 11">
    <name type="scientific">Lepisosteus oculatus</name>
    <name type="common">Spotted gar</name>
    <dbReference type="NCBI Taxonomy" id="7918"/>
    <lineage>
        <taxon>Eukaryota</taxon>
        <taxon>Metazoa</taxon>
        <taxon>Chordata</taxon>
        <taxon>Craniata</taxon>
        <taxon>Vertebrata</taxon>
        <taxon>Euteleostomi</taxon>
        <taxon>Actinopterygii</taxon>
        <taxon>Neopterygii</taxon>
        <taxon>Holostei</taxon>
        <taxon>Semionotiformes</taxon>
        <taxon>Lepisosteidae</taxon>
        <taxon>Lepisosteus</taxon>
    </lineage>
</organism>
<name>W5MMT3_LEPOC</name>
<dbReference type="PANTHER" id="PTHR13874:SF10">
    <property type="entry name" value="ENDOTHELIN-1"/>
    <property type="match status" value="1"/>
</dbReference>
<keyword evidence="8" id="KW-0732">Signal</keyword>
<dbReference type="Ensembl" id="ENSLOCT00000009703.1">
    <property type="protein sequence ID" value="ENSLOCP00000009692.1"/>
    <property type="gene ID" value="ENSLOCG00000007983.1"/>
</dbReference>
<dbReference type="AlphaFoldDB" id="W5MMT3"/>
<dbReference type="GeneID" id="102697956"/>
<feature type="domain" description="Endothelin-like toxin" evidence="9">
    <location>
        <begin position="44"/>
        <end position="65"/>
    </location>
</feature>
<comment type="similarity">
    <text evidence="2">Belongs to the endothelin/sarafotoxin family.</text>
</comment>
<sequence>MELHILFSMMSLLYSGLLQTVSMSLSQETSSVSSAPWRHIRTKRCSCSTFLDKECVYFCHLDIIWINTPERTVSYGLGSAPRVKRALRSFPNGLTHGDSRCTCASKEDKTCATFCRSENLQRLQSTDVKLQAVSAEAQDCTGWQCLYNLAANKRKITRGRFGKARALLANVKLRAKHLLKKKEERRNHKSKLWESLMSAS</sequence>
<dbReference type="GO" id="GO:0019229">
    <property type="term" value="P:regulation of vasoconstriction"/>
    <property type="evidence" value="ECO:0007669"/>
    <property type="project" value="InterPro"/>
</dbReference>
<reference evidence="10" key="2">
    <citation type="submission" date="2025-08" db="UniProtKB">
        <authorList>
            <consortium name="Ensembl"/>
        </authorList>
    </citation>
    <scope>IDENTIFICATION</scope>
</reference>
<dbReference type="InterPro" id="IPR020475">
    <property type="entry name" value="Endothelin"/>
</dbReference>
<dbReference type="GO" id="GO:0003100">
    <property type="term" value="P:regulation of systemic arterial blood pressure by endothelin"/>
    <property type="evidence" value="ECO:0000318"/>
    <property type="project" value="GO_Central"/>
</dbReference>
<dbReference type="eggNOG" id="ENOG502S1NV">
    <property type="taxonomic scope" value="Eukaryota"/>
</dbReference>
<protein>
    <recommendedName>
        <fullName evidence="6">Endothelin-1</fullName>
    </recommendedName>
</protein>
<dbReference type="PANTHER" id="PTHR13874">
    <property type="entry name" value="ENDOTHELIN"/>
    <property type="match status" value="1"/>
</dbReference>
<dbReference type="InParanoid" id="W5MMT3"/>
<dbReference type="STRING" id="7918.ENSLOCP00000009692"/>
<dbReference type="KEGG" id="loc:102697956"/>
<keyword evidence="3" id="KW-0964">Secreted</keyword>
<dbReference type="CTD" id="1906"/>
<dbReference type="GO" id="GO:0031708">
    <property type="term" value="F:endothelin B receptor binding"/>
    <property type="evidence" value="ECO:0000318"/>
    <property type="project" value="GO_Central"/>
</dbReference>
<reference evidence="10" key="3">
    <citation type="submission" date="2025-09" db="UniProtKB">
        <authorList>
            <consortium name="Ensembl"/>
        </authorList>
    </citation>
    <scope>IDENTIFICATION</scope>
</reference>
<dbReference type="GO" id="GO:0005615">
    <property type="term" value="C:extracellular space"/>
    <property type="evidence" value="ECO:0000318"/>
    <property type="project" value="GO_Central"/>
</dbReference>
<evidence type="ECO:0000256" key="8">
    <source>
        <dbReference type="SAM" id="SignalP"/>
    </source>
</evidence>
<dbReference type="OrthoDB" id="9362154at2759"/>
<keyword evidence="5" id="KW-0839">Vasoconstrictor</keyword>
<evidence type="ECO:0000313" key="10">
    <source>
        <dbReference type="Ensembl" id="ENSLOCP00000009692.1"/>
    </source>
</evidence>
<dbReference type="GO" id="GO:0014826">
    <property type="term" value="P:vein smooth muscle contraction"/>
    <property type="evidence" value="ECO:0000318"/>
    <property type="project" value="GO_Central"/>
</dbReference>
<dbReference type="InterPro" id="IPR019764">
    <property type="entry name" value="Endothelin_toxin_CS"/>
</dbReference>
<proteinExistence type="inferred from homology"/>
<evidence type="ECO:0000256" key="6">
    <source>
        <dbReference type="ARBA" id="ARBA00040197"/>
    </source>
</evidence>
<evidence type="ECO:0000313" key="11">
    <source>
        <dbReference type="Proteomes" id="UP000018468"/>
    </source>
</evidence>
<dbReference type="GeneTree" id="ENSGT00950000183053"/>
<dbReference type="Bgee" id="ENSLOCG00000007983">
    <property type="expression patterns" value="Expressed in heart and 10 other cell types or tissues"/>
</dbReference>
<dbReference type="EMBL" id="AHAT01020263">
    <property type="status" value="NOT_ANNOTATED_CDS"/>
    <property type="molecule type" value="Genomic_DNA"/>
</dbReference>
<evidence type="ECO:0000256" key="3">
    <source>
        <dbReference type="ARBA" id="ARBA00022525"/>
    </source>
</evidence>
<evidence type="ECO:0000256" key="5">
    <source>
        <dbReference type="ARBA" id="ARBA00023322"/>
    </source>
</evidence>
<dbReference type="PRINTS" id="PR00365">
    <property type="entry name" value="ENDOTHELIN"/>
</dbReference>
<dbReference type="OMA" id="FLDKECI"/>
<dbReference type="Pfam" id="PF00322">
    <property type="entry name" value="Endothelin"/>
    <property type="match status" value="1"/>
</dbReference>
<dbReference type="GO" id="GO:0045987">
    <property type="term" value="P:positive regulation of smooth muscle contraction"/>
    <property type="evidence" value="ECO:0000318"/>
    <property type="project" value="GO_Central"/>
</dbReference>
<dbReference type="InterPro" id="IPR001928">
    <property type="entry name" value="Endothln-like_toxin"/>
</dbReference>
<accession>W5MMT3</accession>
<reference evidence="11" key="1">
    <citation type="submission" date="2011-12" db="EMBL/GenBank/DDBJ databases">
        <title>The Draft Genome of Lepisosteus oculatus.</title>
        <authorList>
            <consortium name="The Broad Institute Genome Assembly &amp; Analysis Group"/>
            <consortium name="Computational R&amp;D Group"/>
            <consortium name="and Sequencing Platform"/>
            <person name="Di Palma F."/>
            <person name="Alfoldi J."/>
            <person name="Johnson J."/>
            <person name="Berlin A."/>
            <person name="Gnerre S."/>
            <person name="Jaffe D."/>
            <person name="MacCallum I."/>
            <person name="Young S."/>
            <person name="Walker B.J."/>
            <person name="Lander E.S."/>
            <person name="Lindblad-Toh K."/>
        </authorList>
    </citation>
    <scope>NUCLEOTIDE SEQUENCE [LARGE SCALE GENOMIC DNA]</scope>
</reference>
<dbReference type="GO" id="GO:0006874">
    <property type="term" value="P:intracellular calcium ion homeostasis"/>
    <property type="evidence" value="ECO:0000318"/>
    <property type="project" value="GO_Central"/>
</dbReference>